<evidence type="ECO:0000256" key="4">
    <source>
        <dbReference type="ARBA" id="ARBA00022755"/>
    </source>
</evidence>
<dbReference type="InterPro" id="IPR003850">
    <property type="entry name" value="PurS"/>
</dbReference>
<dbReference type="PANTHER" id="PTHR34696:SF1">
    <property type="entry name" value="PHOSPHORIBOSYLFORMYLGLYCINAMIDINE SYNTHASE SUBUNIT PURS"/>
    <property type="match status" value="1"/>
</dbReference>
<dbReference type="GO" id="GO:0005524">
    <property type="term" value="F:ATP binding"/>
    <property type="evidence" value="ECO:0007669"/>
    <property type="project" value="UniProtKB-KW"/>
</dbReference>
<dbReference type="EC" id="6.3.5.3" evidence="6"/>
<proteinExistence type="inferred from homology"/>
<name>A0A3B0SAS2_9ZZZZ</name>
<accession>A0A3B0SAS2</accession>
<keyword evidence="3" id="KW-0547">Nucleotide-binding</keyword>
<keyword evidence="1" id="KW-0963">Cytoplasm</keyword>
<protein>
    <submittedName>
        <fullName evidence="6">Phosphoribosylformylglycinamidine synthase, PurS subunit</fullName>
        <ecNumber evidence="6">6.3.5.3</ecNumber>
    </submittedName>
</protein>
<dbReference type="SUPFAM" id="SSF82697">
    <property type="entry name" value="PurS-like"/>
    <property type="match status" value="1"/>
</dbReference>
<dbReference type="NCBIfam" id="TIGR00302">
    <property type="entry name" value="phosphoribosylformylglycinamidine synthase subunit PurS"/>
    <property type="match status" value="1"/>
</dbReference>
<dbReference type="Pfam" id="PF02700">
    <property type="entry name" value="PurS"/>
    <property type="match status" value="1"/>
</dbReference>
<dbReference type="EMBL" id="UOEI01000102">
    <property type="protein sequence ID" value="VAV93413.1"/>
    <property type="molecule type" value="Genomic_DNA"/>
</dbReference>
<dbReference type="Gene3D" id="3.30.1280.10">
    <property type="entry name" value="Phosphoribosylformylglycinamidine synthase subunit PurS"/>
    <property type="match status" value="1"/>
</dbReference>
<dbReference type="GO" id="GO:0006164">
    <property type="term" value="P:purine nucleotide biosynthetic process"/>
    <property type="evidence" value="ECO:0007669"/>
    <property type="project" value="UniProtKB-KW"/>
</dbReference>
<sequence>MNHTFVVRIERKPGLSDPEGTTTAKALRDLGFDEVGRVSFGRTITLEVNADSPEAARDSIDAMCRRLLANPVIESYTIETAS</sequence>
<evidence type="ECO:0000256" key="1">
    <source>
        <dbReference type="ARBA" id="ARBA00022490"/>
    </source>
</evidence>
<evidence type="ECO:0000256" key="5">
    <source>
        <dbReference type="ARBA" id="ARBA00022840"/>
    </source>
</evidence>
<organism evidence="6">
    <name type="scientific">hydrothermal vent metagenome</name>
    <dbReference type="NCBI Taxonomy" id="652676"/>
    <lineage>
        <taxon>unclassified sequences</taxon>
        <taxon>metagenomes</taxon>
        <taxon>ecological metagenomes</taxon>
    </lineage>
</organism>
<keyword evidence="2 6" id="KW-0436">Ligase</keyword>
<evidence type="ECO:0000256" key="3">
    <source>
        <dbReference type="ARBA" id="ARBA00022741"/>
    </source>
</evidence>
<reference evidence="6" key="1">
    <citation type="submission" date="2018-06" db="EMBL/GenBank/DDBJ databases">
        <authorList>
            <person name="Zhirakovskaya E."/>
        </authorList>
    </citation>
    <scope>NUCLEOTIDE SEQUENCE</scope>
</reference>
<dbReference type="PANTHER" id="PTHR34696">
    <property type="entry name" value="PHOSPHORIBOSYLFORMYLGLYCINAMIDINE SYNTHASE SUBUNIT PURS"/>
    <property type="match status" value="1"/>
</dbReference>
<gene>
    <name evidence="6" type="ORF">MNBD_ACTINO01-1765</name>
</gene>
<dbReference type="HAMAP" id="MF_01926">
    <property type="entry name" value="PurS"/>
    <property type="match status" value="1"/>
</dbReference>
<evidence type="ECO:0000313" key="6">
    <source>
        <dbReference type="EMBL" id="VAV93413.1"/>
    </source>
</evidence>
<keyword evidence="4" id="KW-0658">Purine biosynthesis</keyword>
<dbReference type="NCBIfam" id="NF004630">
    <property type="entry name" value="PRK05974.1"/>
    <property type="match status" value="1"/>
</dbReference>
<dbReference type="InterPro" id="IPR036604">
    <property type="entry name" value="PurS-like_sf"/>
</dbReference>
<keyword evidence="5" id="KW-0067">ATP-binding</keyword>
<dbReference type="GO" id="GO:0004642">
    <property type="term" value="F:phosphoribosylformylglycinamidine synthase activity"/>
    <property type="evidence" value="ECO:0007669"/>
    <property type="project" value="UniProtKB-EC"/>
</dbReference>
<dbReference type="AlphaFoldDB" id="A0A3B0SAS2"/>
<evidence type="ECO:0000256" key="2">
    <source>
        <dbReference type="ARBA" id="ARBA00022598"/>
    </source>
</evidence>